<feature type="modified residue" description="4-aspartylphosphate" evidence="2">
    <location>
        <position position="52"/>
    </location>
</feature>
<name>A0ABN6VSM4_9BACT</name>
<dbReference type="InterPro" id="IPR029016">
    <property type="entry name" value="GAF-like_dom_sf"/>
</dbReference>
<dbReference type="CDD" id="cd01949">
    <property type="entry name" value="GGDEF"/>
    <property type="match status" value="1"/>
</dbReference>
<dbReference type="Pfam" id="PF00990">
    <property type="entry name" value="GGDEF"/>
    <property type="match status" value="1"/>
</dbReference>
<dbReference type="Gene3D" id="3.30.70.270">
    <property type="match status" value="1"/>
</dbReference>
<keyword evidence="6" id="KW-1185">Reference proteome</keyword>
<dbReference type="PANTHER" id="PTHR45138">
    <property type="entry name" value="REGULATORY COMPONENTS OF SENSORY TRANSDUCTION SYSTEM"/>
    <property type="match status" value="1"/>
</dbReference>
<dbReference type="RefSeq" id="WP_281999421.1">
    <property type="nucleotide sequence ID" value="NZ_AP027151.1"/>
</dbReference>
<protein>
    <recommendedName>
        <fullName evidence="1">diguanylate cyclase</fullName>
        <ecNumber evidence="1">2.7.7.65</ecNumber>
    </recommendedName>
</protein>
<evidence type="ECO:0000256" key="2">
    <source>
        <dbReference type="PROSITE-ProRule" id="PRU00169"/>
    </source>
</evidence>
<proteinExistence type="predicted"/>
<evidence type="ECO:0000256" key="1">
    <source>
        <dbReference type="ARBA" id="ARBA00012528"/>
    </source>
</evidence>
<evidence type="ECO:0000313" key="5">
    <source>
        <dbReference type="EMBL" id="BDV43315.1"/>
    </source>
</evidence>
<evidence type="ECO:0000259" key="4">
    <source>
        <dbReference type="PROSITE" id="PS50887"/>
    </source>
</evidence>
<evidence type="ECO:0000259" key="3">
    <source>
        <dbReference type="PROSITE" id="PS50110"/>
    </source>
</evidence>
<reference evidence="5 6" key="1">
    <citation type="submission" date="2022-12" db="EMBL/GenBank/DDBJ databases">
        <title>Polyphasic characterization of Geotalea uranireducens NIT-SL11 newly isolated from a complex of sewage sludge and microbially reduced graphene oxide.</title>
        <authorList>
            <person name="Xie L."/>
            <person name="Yoshida N."/>
            <person name="Meng L."/>
        </authorList>
    </citation>
    <scope>NUCLEOTIDE SEQUENCE [LARGE SCALE GENOMIC DNA]</scope>
    <source>
        <strain evidence="5 6">NIT-SL11</strain>
    </source>
</reference>
<dbReference type="InterPro" id="IPR001789">
    <property type="entry name" value="Sig_transdc_resp-reg_receiver"/>
</dbReference>
<dbReference type="SUPFAM" id="SSF55073">
    <property type="entry name" value="Nucleotide cyclase"/>
    <property type="match status" value="1"/>
</dbReference>
<dbReference type="PROSITE" id="PS50110">
    <property type="entry name" value="RESPONSE_REGULATORY"/>
    <property type="match status" value="1"/>
</dbReference>
<organism evidence="5 6">
    <name type="scientific">Geotalea uraniireducens</name>
    <dbReference type="NCBI Taxonomy" id="351604"/>
    <lineage>
        <taxon>Bacteria</taxon>
        <taxon>Pseudomonadati</taxon>
        <taxon>Thermodesulfobacteriota</taxon>
        <taxon>Desulfuromonadia</taxon>
        <taxon>Geobacterales</taxon>
        <taxon>Geobacteraceae</taxon>
        <taxon>Geotalea</taxon>
    </lineage>
</organism>
<dbReference type="EMBL" id="AP027151">
    <property type="protein sequence ID" value="BDV43315.1"/>
    <property type="molecule type" value="Genomic_DNA"/>
</dbReference>
<dbReference type="SUPFAM" id="SSF52172">
    <property type="entry name" value="CheY-like"/>
    <property type="match status" value="1"/>
</dbReference>
<dbReference type="InterPro" id="IPR050469">
    <property type="entry name" value="Diguanylate_Cyclase"/>
</dbReference>
<dbReference type="SMART" id="SM00267">
    <property type="entry name" value="GGDEF"/>
    <property type="match status" value="1"/>
</dbReference>
<feature type="domain" description="Response regulatory" evidence="3">
    <location>
        <begin position="3"/>
        <end position="117"/>
    </location>
</feature>
<dbReference type="InterPro" id="IPR029787">
    <property type="entry name" value="Nucleotide_cyclase"/>
</dbReference>
<keyword evidence="2" id="KW-0597">Phosphoprotein</keyword>
<accession>A0ABN6VSM4</accession>
<gene>
    <name evidence="5" type="ORF">GURASL_22380</name>
</gene>
<dbReference type="Gene3D" id="3.30.450.40">
    <property type="match status" value="1"/>
</dbReference>
<dbReference type="PANTHER" id="PTHR45138:SF6">
    <property type="entry name" value="DIGUANYLATE CYCLASE DGCN"/>
    <property type="match status" value="1"/>
</dbReference>
<dbReference type="PROSITE" id="PS50887">
    <property type="entry name" value="GGDEF"/>
    <property type="match status" value="1"/>
</dbReference>
<dbReference type="InterPro" id="IPR043128">
    <property type="entry name" value="Rev_trsase/Diguanyl_cyclase"/>
</dbReference>
<dbReference type="Proteomes" id="UP001317705">
    <property type="component" value="Chromosome"/>
</dbReference>
<dbReference type="Pfam" id="PF00072">
    <property type="entry name" value="Response_reg"/>
    <property type="match status" value="1"/>
</dbReference>
<dbReference type="SMART" id="SM00448">
    <property type="entry name" value="REC"/>
    <property type="match status" value="1"/>
</dbReference>
<sequence length="460" mass="51125">MERILVVEDDRFFRQMYADLLMEEGYEVDTVASGVEALDLLENNDYQLVITDLVMPGMSGIEVLSRVKQRFPTVDVIIVTGHANLESAIFALKNGARDYILKPFNHEEFKHTVALCFEQRRLINENSELRELLNLFQIGQNIANCIEIDRLTAVIVDALAAEVGVARAIGVFRDKNEVFGLCEWRGVAPAAAEQLAAVVLGIIGDATPDVASTIRRLGADQLAGVTELEDQGGCGGLLLVLWSKNILYGAVLLLGDPAAAAFLTYKQRSLQFLLEQSTLALENAARYSIAKDMLYVDELTGLFNYRYLDVSLDRETKRADRFGSAVSMIFIDIDFFKKVNDTHGHLVGSRVLHETGQLLKKSVREVDIVIRYGGDEFSIILVETGERGAATVAERIRRSIENHVFLAGDGLDIRLTASLGYACYPDDTQSKMELLELADRAMYRGKEEGKNCIFRATAIR</sequence>
<dbReference type="NCBIfam" id="TIGR00254">
    <property type="entry name" value="GGDEF"/>
    <property type="match status" value="1"/>
</dbReference>
<feature type="domain" description="GGDEF" evidence="4">
    <location>
        <begin position="324"/>
        <end position="458"/>
    </location>
</feature>
<dbReference type="Gene3D" id="3.40.50.2300">
    <property type="match status" value="1"/>
</dbReference>
<dbReference type="EC" id="2.7.7.65" evidence="1"/>
<evidence type="ECO:0000313" key="6">
    <source>
        <dbReference type="Proteomes" id="UP001317705"/>
    </source>
</evidence>
<dbReference type="InterPro" id="IPR000160">
    <property type="entry name" value="GGDEF_dom"/>
</dbReference>
<dbReference type="InterPro" id="IPR011006">
    <property type="entry name" value="CheY-like_superfamily"/>
</dbReference>